<evidence type="ECO:0000313" key="3">
    <source>
        <dbReference type="Proteomes" id="UP001331761"/>
    </source>
</evidence>
<gene>
    <name evidence="2" type="ORF">GCK32_010492</name>
</gene>
<dbReference type="EMBL" id="WIXE01004311">
    <property type="protein sequence ID" value="KAK5983162.1"/>
    <property type="molecule type" value="Genomic_DNA"/>
</dbReference>
<proteinExistence type="predicted"/>
<dbReference type="AlphaFoldDB" id="A0AAN8IVM3"/>
<keyword evidence="3" id="KW-1185">Reference proteome</keyword>
<feature type="chain" id="PRO_5042945624" evidence="1">
    <location>
        <begin position="21"/>
        <end position="106"/>
    </location>
</feature>
<comment type="caution">
    <text evidence="2">The sequence shown here is derived from an EMBL/GenBank/DDBJ whole genome shotgun (WGS) entry which is preliminary data.</text>
</comment>
<sequence>MRMNILSIACCVLLLIEGNAEDPEAFVCAENVPENIRTPLLDSINEMRTKLSVSKITYETNCDLGKEAFTGLSGGTSSHRGFEVKSAFDGTWKKTLDKIMLERQNQ</sequence>
<evidence type="ECO:0000313" key="2">
    <source>
        <dbReference type="EMBL" id="KAK5983162.1"/>
    </source>
</evidence>
<feature type="non-terminal residue" evidence="2">
    <location>
        <position position="106"/>
    </location>
</feature>
<name>A0AAN8IVM3_TRICO</name>
<reference evidence="2 3" key="1">
    <citation type="submission" date="2019-10" db="EMBL/GenBank/DDBJ databases">
        <title>Assembly and Annotation for the nematode Trichostrongylus colubriformis.</title>
        <authorList>
            <person name="Martin J."/>
        </authorList>
    </citation>
    <scope>NUCLEOTIDE SEQUENCE [LARGE SCALE GENOMIC DNA]</scope>
    <source>
        <strain evidence="2">G859</strain>
        <tissue evidence="2">Whole worm</tissue>
    </source>
</reference>
<accession>A0AAN8IVM3</accession>
<protein>
    <submittedName>
        <fullName evidence="2">Uncharacterized protein</fullName>
    </submittedName>
</protein>
<feature type="signal peptide" evidence="1">
    <location>
        <begin position="1"/>
        <end position="20"/>
    </location>
</feature>
<evidence type="ECO:0000256" key="1">
    <source>
        <dbReference type="SAM" id="SignalP"/>
    </source>
</evidence>
<dbReference type="Proteomes" id="UP001331761">
    <property type="component" value="Unassembled WGS sequence"/>
</dbReference>
<keyword evidence="1" id="KW-0732">Signal</keyword>
<organism evidence="2 3">
    <name type="scientific">Trichostrongylus colubriformis</name>
    <name type="common">Black scour worm</name>
    <dbReference type="NCBI Taxonomy" id="6319"/>
    <lineage>
        <taxon>Eukaryota</taxon>
        <taxon>Metazoa</taxon>
        <taxon>Ecdysozoa</taxon>
        <taxon>Nematoda</taxon>
        <taxon>Chromadorea</taxon>
        <taxon>Rhabditida</taxon>
        <taxon>Rhabditina</taxon>
        <taxon>Rhabditomorpha</taxon>
        <taxon>Strongyloidea</taxon>
        <taxon>Trichostrongylidae</taxon>
        <taxon>Trichostrongylus</taxon>
    </lineage>
</organism>